<dbReference type="InterPro" id="IPR008880">
    <property type="entry name" value="Trigger_fac_C"/>
</dbReference>
<accession>A0A7C4GCF9</accession>
<proteinExistence type="inferred from homology"/>
<evidence type="ECO:0000256" key="8">
    <source>
        <dbReference type="ARBA" id="ARBA00029986"/>
    </source>
</evidence>
<organism evidence="12">
    <name type="scientific">candidate division WOR-3 bacterium</name>
    <dbReference type="NCBI Taxonomy" id="2052148"/>
    <lineage>
        <taxon>Bacteria</taxon>
        <taxon>Bacteria division WOR-3</taxon>
    </lineage>
</organism>
<dbReference type="GO" id="GO:0005737">
    <property type="term" value="C:cytoplasm"/>
    <property type="evidence" value="ECO:0007669"/>
    <property type="project" value="UniProtKB-SubCell"/>
</dbReference>
<name>A0A7C4GCF9_UNCW3</name>
<dbReference type="InterPro" id="IPR008881">
    <property type="entry name" value="Trigger_fac_ribosome-bd_bac"/>
</dbReference>
<dbReference type="InterPro" id="IPR046357">
    <property type="entry name" value="PPIase_dom_sf"/>
</dbReference>
<dbReference type="EC" id="5.2.1.8" evidence="3 9"/>
<evidence type="ECO:0000256" key="5">
    <source>
        <dbReference type="ARBA" id="ARBA00023110"/>
    </source>
</evidence>
<dbReference type="SUPFAM" id="SSF54534">
    <property type="entry name" value="FKBP-like"/>
    <property type="match status" value="1"/>
</dbReference>
<keyword evidence="9" id="KW-0132">Cell division</keyword>
<evidence type="ECO:0000256" key="6">
    <source>
        <dbReference type="ARBA" id="ARBA00023186"/>
    </source>
</evidence>
<comment type="similarity">
    <text evidence="2 9">Belongs to the FKBP-type PPIase family. Tig subfamily.</text>
</comment>
<keyword evidence="5 9" id="KW-0697">Rotamase</keyword>
<dbReference type="Gene3D" id="3.10.50.40">
    <property type="match status" value="1"/>
</dbReference>
<keyword evidence="7 9" id="KW-0413">Isomerase</keyword>
<dbReference type="SUPFAM" id="SSF109998">
    <property type="entry name" value="Triger factor/SurA peptide-binding domain-like"/>
    <property type="match status" value="1"/>
</dbReference>
<evidence type="ECO:0000259" key="11">
    <source>
        <dbReference type="Pfam" id="PF05698"/>
    </source>
</evidence>
<dbReference type="PIRSF" id="PIRSF003095">
    <property type="entry name" value="Trigger_factor"/>
    <property type="match status" value="1"/>
</dbReference>
<feature type="domain" description="Trigger factor ribosome-binding bacterial" evidence="10">
    <location>
        <begin position="31"/>
        <end position="168"/>
    </location>
</feature>
<dbReference type="GO" id="GO:0043022">
    <property type="term" value="F:ribosome binding"/>
    <property type="evidence" value="ECO:0007669"/>
    <property type="project" value="TreeGrafter"/>
</dbReference>
<dbReference type="InterPro" id="IPR027304">
    <property type="entry name" value="Trigger_fact/SurA_dom_sf"/>
</dbReference>
<dbReference type="GO" id="GO:0051301">
    <property type="term" value="P:cell division"/>
    <property type="evidence" value="ECO:0007669"/>
    <property type="project" value="UniProtKB-KW"/>
</dbReference>
<dbReference type="Gene3D" id="1.10.3120.10">
    <property type="entry name" value="Trigger factor, C-terminal domain"/>
    <property type="match status" value="1"/>
</dbReference>
<evidence type="ECO:0000256" key="9">
    <source>
        <dbReference type="HAMAP-Rule" id="MF_00303"/>
    </source>
</evidence>
<feature type="domain" description="Trigger factor C-terminal" evidence="11">
    <location>
        <begin position="276"/>
        <end position="411"/>
    </location>
</feature>
<dbReference type="InterPro" id="IPR005215">
    <property type="entry name" value="Trig_fac"/>
</dbReference>
<dbReference type="NCBIfam" id="TIGR00115">
    <property type="entry name" value="tig"/>
    <property type="match status" value="1"/>
</dbReference>
<dbReference type="AlphaFoldDB" id="A0A7C4GCF9"/>
<dbReference type="SUPFAM" id="SSF102735">
    <property type="entry name" value="Trigger factor ribosome-binding domain"/>
    <property type="match status" value="1"/>
</dbReference>
<reference evidence="12" key="1">
    <citation type="journal article" date="2020" name="mSystems">
        <title>Genome- and Community-Level Interaction Insights into Carbon Utilization and Element Cycling Functions of Hydrothermarchaeota in Hydrothermal Sediment.</title>
        <authorList>
            <person name="Zhou Z."/>
            <person name="Liu Y."/>
            <person name="Xu W."/>
            <person name="Pan J."/>
            <person name="Luo Z.H."/>
            <person name="Li M."/>
        </authorList>
    </citation>
    <scope>NUCLEOTIDE SEQUENCE [LARGE SCALE GENOMIC DNA]</scope>
    <source>
        <strain evidence="12">SpSt-488</strain>
    </source>
</reference>
<dbReference type="InterPro" id="IPR036611">
    <property type="entry name" value="Trigger_fac_ribosome-bd_sf"/>
</dbReference>
<dbReference type="GO" id="GO:0051083">
    <property type="term" value="P:'de novo' cotranslational protein folding"/>
    <property type="evidence" value="ECO:0007669"/>
    <property type="project" value="TreeGrafter"/>
</dbReference>
<protein>
    <recommendedName>
        <fullName evidence="4 9">Trigger factor</fullName>
        <shortName evidence="9">TF</shortName>
        <ecNumber evidence="3 9">5.2.1.8</ecNumber>
    </recommendedName>
    <alternativeName>
        <fullName evidence="8 9">PPIase</fullName>
    </alternativeName>
</protein>
<evidence type="ECO:0000256" key="7">
    <source>
        <dbReference type="ARBA" id="ARBA00023235"/>
    </source>
</evidence>
<evidence type="ECO:0000256" key="4">
    <source>
        <dbReference type="ARBA" id="ARBA00016902"/>
    </source>
</evidence>
<comment type="caution">
    <text evidence="12">The sequence shown here is derived from an EMBL/GenBank/DDBJ whole genome shotgun (WGS) entry which is preliminary data.</text>
</comment>
<dbReference type="EMBL" id="DSUT01000042">
    <property type="protein sequence ID" value="HGK27776.1"/>
    <property type="molecule type" value="Genomic_DNA"/>
</dbReference>
<keyword evidence="6 9" id="KW-0143">Chaperone</keyword>
<dbReference type="GO" id="GO:0043335">
    <property type="term" value="P:protein unfolding"/>
    <property type="evidence" value="ECO:0007669"/>
    <property type="project" value="TreeGrafter"/>
</dbReference>
<dbReference type="Gene3D" id="3.30.70.1050">
    <property type="entry name" value="Trigger factor ribosome-binding domain"/>
    <property type="match status" value="1"/>
</dbReference>
<evidence type="ECO:0000256" key="1">
    <source>
        <dbReference type="ARBA" id="ARBA00000971"/>
    </source>
</evidence>
<dbReference type="PANTHER" id="PTHR30560">
    <property type="entry name" value="TRIGGER FACTOR CHAPERONE AND PEPTIDYL-PROLYL CIS/TRANS ISOMERASE"/>
    <property type="match status" value="1"/>
</dbReference>
<dbReference type="InterPro" id="IPR037041">
    <property type="entry name" value="Trigger_fac_C_sf"/>
</dbReference>
<dbReference type="Pfam" id="PF05697">
    <property type="entry name" value="Trigger_N"/>
    <property type="match status" value="1"/>
</dbReference>
<comment type="domain">
    <text evidence="9">Consists of 3 domains; the N-terminus binds the ribosome, the middle domain has PPIase activity, while the C-terminus has intrinsic chaperone activity on its own.</text>
</comment>
<comment type="catalytic activity">
    <reaction evidence="1 9">
        <text>[protein]-peptidylproline (omega=180) = [protein]-peptidylproline (omega=0)</text>
        <dbReference type="Rhea" id="RHEA:16237"/>
        <dbReference type="Rhea" id="RHEA-COMP:10747"/>
        <dbReference type="Rhea" id="RHEA-COMP:10748"/>
        <dbReference type="ChEBI" id="CHEBI:83833"/>
        <dbReference type="ChEBI" id="CHEBI:83834"/>
        <dbReference type="EC" id="5.2.1.8"/>
    </reaction>
</comment>
<evidence type="ECO:0000313" key="12">
    <source>
        <dbReference type="EMBL" id="HGK27776.1"/>
    </source>
</evidence>
<gene>
    <name evidence="9 12" type="primary">tig</name>
    <name evidence="12" type="ORF">ENS41_02340</name>
</gene>
<dbReference type="PANTHER" id="PTHR30560:SF3">
    <property type="entry name" value="TRIGGER FACTOR-LIKE PROTEIN TIG, CHLOROPLASTIC"/>
    <property type="match status" value="1"/>
</dbReference>
<evidence type="ECO:0000259" key="10">
    <source>
        <dbReference type="Pfam" id="PF05697"/>
    </source>
</evidence>
<sequence length="426" mass="47587">MGVQLPLLALLACLNIAERNRSSLLETTIRSPKEWLRELEVAVESERLKNRIAELLEEYRGRAEVPGFRRGHVPTEVMARRFGPALESAAVEEIVEQAMAEALEQNGLKTAASVRLADLEVTPEKSIRFRVSVEIIPQFELKPYLGMKLTRPVPSGFDAEFERRVQELRIKCATYRAVPRPVREDDFVVIDYVVSDAGREVERKQNVMVEMAAAETPAELKAALTGSVAGDERAADIPIPGTSRTASYRLTVRDVKERLLPELDEEFARDLGFSGLDALRKAINDDILADRERSAEEELRKQVTGRLLADHEFEPPASLVTAGLERLLARSGLPDSNEVRTKLEPLATRLARLDCIISRIAEREGITLSDEDIAEEARRLAGETGRSEEEIARVAGSDEFRQQALRERVLRFIIDKAEVSGTKAAQ</sequence>
<dbReference type="HAMAP" id="MF_00303">
    <property type="entry name" value="Trigger_factor_Tig"/>
    <property type="match status" value="1"/>
</dbReference>
<evidence type="ECO:0000256" key="3">
    <source>
        <dbReference type="ARBA" id="ARBA00013194"/>
    </source>
</evidence>
<dbReference type="GO" id="GO:0003755">
    <property type="term" value="F:peptidyl-prolyl cis-trans isomerase activity"/>
    <property type="evidence" value="ECO:0007669"/>
    <property type="project" value="UniProtKB-UniRule"/>
</dbReference>
<comment type="subcellular location">
    <subcellularLocation>
        <location evidence="9">Cytoplasm</location>
    </subcellularLocation>
    <text evidence="9">About half TF is bound to the ribosome near the polypeptide exit tunnel while the other half is free in the cytoplasm.</text>
</comment>
<dbReference type="GO" id="GO:0044183">
    <property type="term" value="F:protein folding chaperone"/>
    <property type="evidence" value="ECO:0007669"/>
    <property type="project" value="TreeGrafter"/>
</dbReference>
<dbReference type="GO" id="GO:0015031">
    <property type="term" value="P:protein transport"/>
    <property type="evidence" value="ECO:0007669"/>
    <property type="project" value="UniProtKB-UniRule"/>
</dbReference>
<keyword evidence="9" id="KW-0131">Cell cycle</keyword>
<dbReference type="Pfam" id="PF05698">
    <property type="entry name" value="Trigger_C"/>
    <property type="match status" value="1"/>
</dbReference>
<comment type="function">
    <text evidence="9">Involved in protein export. Acts as a chaperone by maintaining the newly synthesized protein in an open conformation. Functions as a peptidyl-prolyl cis-trans isomerase.</text>
</comment>
<evidence type="ECO:0000256" key="2">
    <source>
        <dbReference type="ARBA" id="ARBA00005464"/>
    </source>
</evidence>
<keyword evidence="9" id="KW-0963">Cytoplasm</keyword>